<comment type="caution">
    <text evidence="2">The sequence shown here is derived from an EMBL/GenBank/DDBJ whole genome shotgun (WGS) entry which is preliminary data.</text>
</comment>
<dbReference type="EMBL" id="JAJHZM010000011">
    <property type="protein sequence ID" value="MDC4181928.1"/>
    <property type="molecule type" value="Genomic_DNA"/>
</dbReference>
<dbReference type="SUPFAM" id="SSF56784">
    <property type="entry name" value="HAD-like"/>
    <property type="match status" value="1"/>
</dbReference>
<dbReference type="GO" id="GO:0000287">
    <property type="term" value="F:magnesium ion binding"/>
    <property type="evidence" value="ECO:0007669"/>
    <property type="project" value="TreeGrafter"/>
</dbReference>
<proteinExistence type="predicted"/>
<dbReference type="InterPro" id="IPR006379">
    <property type="entry name" value="HAD-SF_hydro_IIB"/>
</dbReference>
<dbReference type="Pfam" id="PF08282">
    <property type="entry name" value="Hydrolase_3"/>
    <property type="match status" value="1"/>
</dbReference>
<keyword evidence="4" id="KW-1185">Reference proteome</keyword>
<dbReference type="EMBL" id="JAJHZP010000013">
    <property type="protein sequence ID" value="MDC4183303.1"/>
    <property type="molecule type" value="Genomic_DNA"/>
</dbReference>
<evidence type="ECO:0000313" key="4">
    <source>
        <dbReference type="Proteomes" id="UP001220940"/>
    </source>
</evidence>
<gene>
    <name evidence="1" type="ORF">LNO68_01835</name>
    <name evidence="2" type="ORF">LNO71_01410</name>
</gene>
<dbReference type="RefSeq" id="WP_255034889.1">
    <property type="nucleotide sequence ID" value="NZ_CP101414.1"/>
</dbReference>
<dbReference type="Gene3D" id="3.30.1240.10">
    <property type="match status" value="1"/>
</dbReference>
<dbReference type="InterPro" id="IPR036412">
    <property type="entry name" value="HAD-like_sf"/>
</dbReference>
<accession>A0AAW6HRN9</accession>
<protein>
    <submittedName>
        <fullName evidence="2">Cof-type HAD-IIB family hydrolase</fullName>
    </submittedName>
</protein>
<reference evidence="2 4" key="1">
    <citation type="submission" date="2021-11" db="EMBL/GenBank/DDBJ databases">
        <title>Description of Mycoplasma bradburyaesp. nov.from sea birds: a tribute to a great mycoplasmologist.</title>
        <authorList>
            <person name="Ramirez A.S."/>
            <person name="Poveda C."/>
            <person name="Suarez-Perez A."/>
            <person name="Rosales R.S."/>
            <person name="Dijkman R."/>
            <person name="Feberwee A."/>
            <person name="Spergser J."/>
            <person name="Szostak M.P."/>
            <person name="Ressel L."/>
            <person name="Calabuig P."/>
            <person name="Catania S."/>
            <person name="Gobbo F."/>
            <person name="Timofte D."/>
            <person name="Poveda J.B."/>
        </authorList>
    </citation>
    <scope>NUCLEOTIDE SEQUENCE</scope>
    <source>
        <strain evidence="1 4">T158</strain>
        <strain evidence="2">T264</strain>
    </source>
</reference>
<keyword evidence="2" id="KW-0378">Hydrolase</keyword>
<organism evidence="2 3">
    <name type="scientific">Mycoplasma bradburyae</name>
    <dbReference type="NCBI Taxonomy" id="2963128"/>
    <lineage>
        <taxon>Bacteria</taxon>
        <taxon>Bacillati</taxon>
        <taxon>Mycoplasmatota</taxon>
        <taxon>Mollicutes</taxon>
        <taxon>Mycoplasmataceae</taxon>
        <taxon>Mycoplasma</taxon>
    </lineage>
</organism>
<dbReference type="AlphaFoldDB" id="A0AAW6HRN9"/>
<evidence type="ECO:0000313" key="1">
    <source>
        <dbReference type="EMBL" id="MDC4181928.1"/>
    </source>
</evidence>
<evidence type="ECO:0000313" key="3">
    <source>
        <dbReference type="Proteomes" id="UP001216384"/>
    </source>
</evidence>
<name>A0AAW6HRN9_9MOLU</name>
<dbReference type="Proteomes" id="UP001220940">
    <property type="component" value="Unassembled WGS sequence"/>
</dbReference>
<dbReference type="InterPro" id="IPR023214">
    <property type="entry name" value="HAD_sf"/>
</dbReference>
<evidence type="ECO:0000313" key="2">
    <source>
        <dbReference type="EMBL" id="MDC4183303.1"/>
    </source>
</evidence>
<dbReference type="PANTHER" id="PTHR10000:SF8">
    <property type="entry name" value="HAD SUPERFAMILY HYDROLASE-LIKE, TYPE 3"/>
    <property type="match status" value="1"/>
</dbReference>
<dbReference type="NCBIfam" id="TIGR01484">
    <property type="entry name" value="HAD-SF-IIB"/>
    <property type="match status" value="1"/>
</dbReference>
<dbReference type="GO" id="GO:0005829">
    <property type="term" value="C:cytosol"/>
    <property type="evidence" value="ECO:0007669"/>
    <property type="project" value="TreeGrafter"/>
</dbReference>
<dbReference type="GO" id="GO:0016791">
    <property type="term" value="F:phosphatase activity"/>
    <property type="evidence" value="ECO:0007669"/>
    <property type="project" value="TreeGrafter"/>
</dbReference>
<dbReference type="Gene3D" id="3.40.50.1000">
    <property type="entry name" value="HAD superfamily/HAD-like"/>
    <property type="match status" value="1"/>
</dbReference>
<dbReference type="PANTHER" id="PTHR10000">
    <property type="entry name" value="PHOSPHOSERINE PHOSPHATASE"/>
    <property type="match status" value="1"/>
</dbReference>
<sequence length="298" mass="34566">MSLINTKFVYTDLDDTIITSKKESKFLYKGQRYKDLFDVPAEVVEAFQKLIKKGIYTGIATGRDYRKVYPLLASTDMFNLPTITDDGACVFINNKCVKATFIDRSVINRFIKLAKKFKNISYTINTPYGVYVSKNKSWWTLQDEFINEKYPNEMFKLRYVDLSKVTNFYNDQITAMTISTKPIALKPLTQRETDFFIDLSNYGNVRVTKYKQDVVIRPNESKASGIFWVKNNFNNKITKDNTICFGDNHNDVDMFKWSNLSVAVNNAKDVYKSFAKYLADDCQNFGVAKFINQHLLED</sequence>
<dbReference type="Proteomes" id="UP001216384">
    <property type="component" value="Unassembled WGS sequence"/>
</dbReference>